<protein>
    <submittedName>
        <fullName evidence="2">BUG/TctC family periplasmic protein</fullName>
    </submittedName>
</protein>
<evidence type="ECO:0000313" key="2">
    <source>
        <dbReference type="EMBL" id="CAA9216331.1"/>
    </source>
</evidence>
<feature type="compositionally biased region" description="Basic residues" evidence="1">
    <location>
        <begin position="313"/>
        <end position="323"/>
    </location>
</feature>
<feature type="compositionally biased region" description="Basic residues" evidence="1">
    <location>
        <begin position="264"/>
        <end position="273"/>
    </location>
</feature>
<feature type="non-terminal residue" evidence="2">
    <location>
        <position position="323"/>
    </location>
</feature>
<feature type="region of interest" description="Disordered" evidence="1">
    <location>
        <begin position="1"/>
        <end position="137"/>
    </location>
</feature>
<feature type="compositionally biased region" description="Basic residues" evidence="1">
    <location>
        <begin position="34"/>
        <end position="54"/>
    </location>
</feature>
<evidence type="ECO:0000256" key="1">
    <source>
        <dbReference type="SAM" id="MobiDB-lite"/>
    </source>
</evidence>
<accession>A0A6J4H8H4</accession>
<dbReference type="EMBL" id="CADCTD010000003">
    <property type="protein sequence ID" value="CAA9216331.1"/>
    <property type="molecule type" value="Genomic_DNA"/>
</dbReference>
<proteinExistence type="predicted"/>
<feature type="compositionally biased region" description="Basic residues" evidence="1">
    <location>
        <begin position="219"/>
        <end position="229"/>
    </location>
</feature>
<reference evidence="2" key="1">
    <citation type="submission" date="2020-02" db="EMBL/GenBank/DDBJ databases">
        <authorList>
            <person name="Meier V. D."/>
        </authorList>
    </citation>
    <scope>NUCLEOTIDE SEQUENCE</scope>
    <source>
        <strain evidence="2">AVDCRST_MAG27</strain>
    </source>
</reference>
<dbReference type="AlphaFoldDB" id="A0A6J4H8H4"/>
<feature type="compositionally biased region" description="Basic residues" evidence="1">
    <location>
        <begin position="1"/>
        <end position="15"/>
    </location>
</feature>
<feature type="region of interest" description="Disordered" evidence="1">
    <location>
        <begin position="219"/>
        <end position="323"/>
    </location>
</feature>
<organism evidence="2">
    <name type="scientific">uncultured Craurococcus sp</name>
    <dbReference type="NCBI Taxonomy" id="1135998"/>
    <lineage>
        <taxon>Bacteria</taxon>
        <taxon>Pseudomonadati</taxon>
        <taxon>Pseudomonadota</taxon>
        <taxon>Alphaproteobacteria</taxon>
        <taxon>Acetobacterales</taxon>
        <taxon>Acetobacteraceae</taxon>
        <taxon>Craurococcus</taxon>
        <taxon>environmental samples</taxon>
    </lineage>
</organism>
<gene>
    <name evidence="2" type="ORF">AVDCRST_MAG27-209</name>
</gene>
<name>A0A6J4H8H4_9PROT</name>
<sequence>APPPHHTGRSRHPARRPGAPRPARRVEAGPPGPPHRHLPAGRRDRHRRPHRRRTAGAGARPGRGGGEPRRRRRQYRDGGRRPGGAGRQHHPLRHHRPVRREPHPVCQQRRRCGARLPLPRHDRGGGQHPLRHPLPRPGEGRAVVHRGGQGAAADLWLGRQWQLLASLGRGLPEGGGNRGDACALSRLLPAGRRDAGGRGGFRLRHHRHLHRACPVRRLPPARRHHRPPRGRAAAGADAEGERHAGCRSRHLVRPLRAAEDAARHRPGPRRGARAHPDAADRAAPAIGLRRPALHPAARGGRLHPRERPALAGHRPRRPHLARL</sequence>
<feature type="compositionally biased region" description="Basic residues" evidence="1">
    <location>
        <begin position="87"/>
        <end position="98"/>
    </location>
</feature>
<feature type="non-terminal residue" evidence="2">
    <location>
        <position position="1"/>
    </location>
</feature>